<gene>
    <name evidence="2" type="ORF">SAMN05443667_107116</name>
</gene>
<dbReference type="AlphaFoldDB" id="A0A1H4D9L1"/>
<dbReference type="Proteomes" id="UP000198951">
    <property type="component" value="Unassembled WGS sequence"/>
</dbReference>
<proteinExistence type="predicted"/>
<dbReference type="InterPro" id="IPR053830">
    <property type="entry name" value="DUF6922"/>
</dbReference>
<evidence type="ECO:0000313" key="2">
    <source>
        <dbReference type="EMBL" id="SEA69160.1"/>
    </source>
</evidence>
<dbReference type="Pfam" id="PF21956">
    <property type="entry name" value="DUF6922"/>
    <property type="match status" value="1"/>
</dbReference>
<dbReference type="InterPro" id="IPR010982">
    <property type="entry name" value="Lambda_DNA-bd_dom_sf"/>
</dbReference>
<dbReference type="STRING" id="150146.SAMN05443667_107116"/>
<accession>A0A1H4D9L1</accession>
<keyword evidence="3" id="KW-1185">Reference proteome</keyword>
<name>A0A1H4D9L1_9FLAO</name>
<evidence type="ECO:0000259" key="1">
    <source>
        <dbReference type="Pfam" id="PF21956"/>
    </source>
</evidence>
<dbReference type="EMBL" id="FNRD01000007">
    <property type="protein sequence ID" value="SEA69160.1"/>
    <property type="molecule type" value="Genomic_DNA"/>
</dbReference>
<feature type="domain" description="DUF6922" evidence="1">
    <location>
        <begin position="134"/>
        <end position="182"/>
    </location>
</feature>
<reference evidence="3" key="1">
    <citation type="submission" date="2016-10" db="EMBL/GenBank/DDBJ databases">
        <authorList>
            <person name="Varghese N."/>
            <person name="Submissions S."/>
        </authorList>
    </citation>
    <scope>NUCLEOTIDE SEQUENCE [LARGE SCALE GENOMIC DNA]</scope>
    <source>
        <strain evidence="3">DSM 22376</strain>
    </source>
</reference>
<dbReference type="SUPFAM" id="SSF47413">
    <property type="entry name" value="lambda repressor-like DNA-binding domains"/>
    <property type="match status" value="1"/>
</dbReference>
<sequence>MDKVKLFLLFLNVMFSAYFYQEFEYQIKRYINNFVYICSMKTIDIIKGIHPGKMVERELKKRNINKRQFALSIDEYPQTLGAIIKGSRRMNIELSLKIEEKLEFDEGFLMTLQVFYDIKEAKKDSSYKPDLSKLRKVTFWDTTFDRIDWKQNKIAVVKRVFSRGTEIEQEEIIRFYGKEVVDRIKLLKHEL</sequence>
<protein>
    <submittedName>
        <fullName evidence="2">Plasmid maintenance system antidote protein VapI, contains XRE-type HTH domain</fullName>
    </submittedName>
</protein>
<evidence type="ECO:0000313" key="3">
    <source>
        <dbReference type="Proteomes" id="UP000198951"/>
    </source>
</evidence>
<dbReference type="GO" id="GO:0003677">
    <property type="term" value="F:DNA binding"/>
    <property type="evidence" value="ECO:0007669"/>
    <property type="project" value="InterPro"/>
</dbReference>
<dbReference type="Gene3D" id="1.10.260.40">
    <property type="entry name" value="lambda repressor-like DNA-binding domains"/>
    <property type="match status" value="1"/>
</dbReference>
<organism evidence="2 3">
    <name type="scientific">Flavobacterium gillisiae</name>
    <dbReference type="NCBI Taxonomy" id="150146"/>
    <lineage>
        <taxon>Bacteria</taxon>
        <taxon>Pseudomonadati</taxon>
        <taxon>Bacteroidota</taxon>
        <taxon>Flavobacteriia</taxon>
        <taxon>Flavobacteriales</taxon>
        <taxon>Flavobacteriaceae</taxon>
        <taxon>Flavobacterium</taxon>
    </lineage>
</organism>